<evidence type="ECO:0000313" key="2">
    <source>
        <dbReference type="EMBL" id="CAK0788733.1"/>
    </source>
</evidence>
<gene>
    <name evidence="2" type="ORF">PCOR1329_LOCUS521</name>
</gene>
<feature type="region of interest" description="Disordered" evidence="1">
    <location>
        <begin position="115"/>
        <end position="140"/>
    </location>
</feature>
<keyword evidence="3" id="KW-1185">Reference proteome</keyword>
<sequence>MTVRPPHSDFILVSPSRPCCPLCDLACVVVETPSLLLRNLEYLSCLRHARCAILRALCTCLAFATMLPAVRSCVRCVLVLPSPACCPACDLACVVPHAGILCPARASIGDRLETRTTGKFTPQRKPDDAPRQARSHGQPCDRCAFSQGTFDYLQCPGLRQGYRLEPMRRHMLLFTMLFRM</sequence>
<dbReference type="EMBL" id="CAUYUJ010000114">
    <property type="protein sequence ID" value="CAK0788733.1"/>
    <property type="molecule type" value="Genomic_DNA"/>
</dbReference>
<evidence type="ECO:0000313" key="3">
    <source>
        <dbReference type="Proteomes" id="UP001189429"/>
    </source>
</evidence>
<name>A0ABN9P7P2_9DINO</name>
<reference evidence="2" key="1">
    <citation type="submission" date="2023-10" db="EMBL/GenBank/DDBJ databases">
        <authorList>
            <person name="Chen Y."/>
            <person name="Shah S."/>
            <person name="Dougan E. K."/>
            <person name="Thang M."/>
            <person name="Chan C."/>
        </authorList>
    </citation>
    <scope>NUCLEOTIDE SEQUENCE [LARGE SCALE GENOMIC DNA]</scope>
</reference>
<organism evidence="2 3">
    <name type="scientific">Prorocentrum cordatum</name>
    <dbReference type="NCBI Taxonomy" id="2364126"/>
    <lineage>
        <taxon>Eukaryota</taxon>
        <taxon>Sar</taxon>
        <taxon>Alveolata</taxon>
        <taxon>Dinophyceae</taxon>
        <taxon>Prorocentrales</taxon>
        <taxon>Prorocentraceae</taxon>
        <taxon>Prorocentrum</taxon>
    </lineage>
</organism>
<proteinExistence type="predicted"/>
<dbReference type="Proteomes" id="UP001189429">
    <property type="component" value="Unassembled WGS sequence"/>
</dbReference>
<protein>
    <submittedName>
        <fullName evidence="2">Uncharacterized protein</fullName>
    </submittedName>
</protein>
<accession>A0ABN9P7P2</accession>
<comment type="caution">
    <text evidence="2">The sequence shown here is derived from an EMBL/GenBank/DDBJ whole genome shotgun (WGS) entry which is preliminary data.</text>
</comment>
<evidence type="ECO:0000256" key="1">
    <source>
        <dbReference type="SAM" id="MobiDB-lite"/>
    </source>
</evidence>